<dbReference type="GO" id="GO:0009052">
    <property type="term" value="P:pentose-phosphate shunt, non-oxidative branch"/>
    <property type="evidence" value="ECO:0007669"/>
    <property type="project" value="TreeGrafter"/>
</dbReference>
<dbReference type="GO" id="GO:0004751">
    <property type="term" value="F:ribose-5-phosphate isomerase activity"/>
    <property type="evidence" value="ECO:0007669"/>
    <property type="project" value="TreeGrafter"/>
</dbReference>
<accession>A0A5E8CGL0</accession>
<dbReference type="PANTHER" id="PTHR30345">
    <property type="entry name" value="RIBOSE-5-PHOSPHATE ISOMERASE B"/>
    <property type="match status" value="1"/>
</dbReference>
<name>A0A5E8CGL0_9ZZZZ</name>
<dbReference type="PIRSF" id="PIRSF005384">
    <property type="entry name" value="RpiB_LacA_B"/>
    <property type="match status" value="1"/>
</dbReference>
<gene>
    <name evidence="1" type="ORF">CPAV1605_283</name>
</gene>
<dbReference type="AlphaFoldDB" id="A0A5E8CGL0"/>
<sequence length="161" mass="18389">MRNIILGYDHRGKEIKAAVIKCLEKLELKLKFDIIDTCMNDEGCTDYPSIANNVCQSIEKDDMGILICNTGTGMAMAANKFEHIRAVQGHSEDIAKLSRQHNNANVLCLGTLNEINEKGRVNEEELYQKIKIFLSTSHSNEERHIRRVKQMSISEKKRKKK</sequence>
<dbReference type="SUPFAM" id="SSF89623">
    <property type="entry name" value="Ribose/Galactose isomerase RpiB/AlsB"/>
    <property type="match status" value="1"/>
</dbReference>
<dbReference type="GO" id="GO:0019316">
    <property type="term" value="P:D-allose catabolic process"/>
    <property type="evidence" value="ECO:0007669"/>
    <property type="project" value="TreeGrafter"/>
</dbReference>
<dbReference type="NCBIfam" id="TIGR00689">
    <property type="entry name" value="rpiB_lacA_lacB"/>
    <property type="match status" value="1"/>
</dbReference>
<reference evidence="1" key="1">
    <citation type="submission" date="2019-09" db="EMBL/GenBank/DDBJ databases">
        <authorList>
            <person name="Needham M D."/>
        </authorList>
    </citation>
    <scope>NUCLEOTIDE SEQUENCE</scope>
</reference>
<dbReference type="Pfam" id="PF02502">
    <property type="entry name" value="LacAB_rpiB"/>
    <property type="match status" value="1"/>
</dbReference>
<dbReference type="Gene3D" id="3.40.1400.10">
    <property type="entry name" value="Sugar-phosphate isomerase, RpiB/LacA/LacB"/>
    <property type="match status" value="1"/>
</dbReference>
<dbReference type="PANTHER" id="PTHR30345:SF0">
    <property type="entry name" value="DNA DAMAGE-REPAIR_TOLERATION PROTEIN DRT102"/>
    <property type="match status" value="1"/>
</dbReference>
<evidence type="ECO:0000313" key="1">
    <source>
        <dbReference type="EMBL" id="VVU94558.1"/>
    </source>
</evidence>
<keyword evidence="1" id="KW-0413">Isomerase</keyword>
<organism evidence="1">
    <name type="scientific">seawater metagenome</name>
    <dbReference type="NCBI Taxonomy" id="1561972"/>
    <lineage>
        <taxon>unclassified sequences</taxon>
        <taxon>metagenomes</taxon>
        <taxon>ecological metagenomes</taxon>
    </lineage>
</organism>
<dbReference type="InterPro" id="IPR003500">
    <property type="entry name" value="RpiB_LacA_LacB"/>
</dbReference>
<dbReference type="EMBL" id="CABVLZ010000001">
    <property type="protein sequence ID" value="VVU94558.1"/>
    <property type="molecule type" value="Genomic_DNA"/>
</dbReference>
<dbReference type="InterPro" id="IPR036569">
    <property type="entry name" value="RpiB_LacA_LacB_sf"/>
</dbReference>
<proteinExistence type="predicted"/>
<protein>
    <submittedName>
        <fullName evidence="1">Ribose/Galactose Isomerase</fullName>
    </submittedName>
</protein>